<keyword evidence="5 7" id="KW-0689">Ribosomal protein</keyword>
<comment type="PTM">
    <text evidence="7 9">One or more lysine residues are methylated.</text>
</comment>
<evidence type="ECO:0000256" key="2">
    <source>
        <dbReference type="ARBA" id="ARBA00022481"/>
    </source>
</evidence>
<keyword evidence="6 7" id="KW-0687">Ribonucleoprotein</keyword>
<keyword evidence="4 7" id="KW-0694">RNA-binding</keyword>
<dbReference type="Pfam" id="PF03946">
    <property type="entry name" value="Ribosomal_L11_N"/>
    <property type="match status" value="1"/>
</dbReference>
<dbReference type="CDD" id="cd00349">
    <property type="entry name" value="Ribosomal_L11"/>
    <property type="match status" value="1"/>
</dbReference>
<proteinExistence type="inferred from homology"/>
<dbReference type="InterPro" id="IPR000911">
    <property type="entry name" value="Ribosomal_uL11"/>
</dbReference>
<dbReference type="PANTHER" id="PTHR11661">
    <property type="entry name" value="60S RIBOSOMAL PROTEIN L12"/>
    <property type="match status" value="1"/>
</dbReference>
<evidence type="ECO:0000313" key="13">
    <source>
        <dbReference type="Proteomes" id="UP000229782"/>
    </source>
</evidence>
<dbReference type="FunFam" id="1.10.10.250:FF:000001">
    <property type="entry name" value="50S ribosomal protein L11"/>
    <property type="match status" value="1"/>
</dbReference>
<comment type="similarity">
    <text evidence="1 7 8">Belongs to the universal ribosomal protein uL11 family.</text>
</comment>
<dbReference type="GO" id="GO:0022625">
    <property type="term" value="C:cytosolic large ribosomal subunit"/>
    <property type="evidence" value="ECO:0007669"/>
    <property type="project" value="TreeGrafter"/>
</dbReference>
<dbReference type="Pfam" id="PF00298">
    <property type="entry name" value="Ribosomal_L11"/>
    <property type="match status" value="1"/>
</dbReference>
<evidence type="ECO:0000256" key="8">
    <source>
        <dbReference type="RuleBase" id="RU003978"/>
    </source>
</evidence>
<dbReference type="Gene3D" id="3.30.1550.10">
    <property type="entry name" value="Ribosomal protein L11/L12, N-terminal domain"/>
    <property type="match status" value="1"/>
</dbReference>
<accession>A0A2H0N2V9</accession>
<comment type="function">
    <text evidence="7 9">Forms part of the ribosomal stalk which helps the ribosome interact with GTP-bound translation factors.</text>
</comment>
<dbReference type="FunFam" id="3.30.1550.10:FF:000006">
    <property type="entry name" value="50S ribosomal protein L11"/>
    <property type="match status" value="1"/>
</dbReference>
<dbReference type="InterPro" id="IPR036796">
    <property type="entry name" value="Ribosomal_uL11_N_sf"/>
</dbReference>
<dbReference type="NCBIfam" id="TIGR01632">
    <property type="entry name" value="L11_bact"/>
    <property type="match status" value="1"/>
</dbReference>
<name>A0A2H0N2V9_9BACT</name>
<gene>
    <name evidence="7 12" type="primary">rplK</name>
    <name evidence="12" type="ORF">COV60_01370</name>
</gene>
<evidence type="ECO:0000256" key="5">
    <source>
        <dbReference type="ARBA" id="ARBA00022980"/>
    </source>
</evidence>
<dbReference type="Gene3D" id="1.10.10.250">
    <property type="entry name" value="Ribosomal protein L11, C-terminal domain"/>
    <property type="match status" value="1"/>
</dbReference>
<keyword evidence="2 7" id="KW-0488">Methylation</keyword>
<dbReference type="InterPro" id="IPR020783">
    <property type="entry name" value="Ribosomal_uL11_C"/>
</dbReference>
<dbReference type="EMBL" id="PCWM01000025">
    <property type="protein sequence ID" value="PIR03247.1"/>
    <property type="molecule type" value="Genomic_DNA"/>
</dbReference>
<dbReference type="SUPFAM" id="SSF46906">
    <property type="entry name" value="Ribosomal protein L11, C-terminal domain"/>
    <property type="match status" value="1"/>
</dbReference>
<evidence type="ECO:0000313" key="12">
    <source>
        <dbReference type="EMBL" id="PIR03247.1"/>
    </source>
</evidence>
<dbReference type="SMART" id="SM00649">
    <property type="entry name" value="RL11"/>
    <property type="match status" value="1"/>
</dbReference>
<dbReference type="GO" id="GO:0070180">
    <property type="term" value="F:large ribosomal subunit rRNA binding"/>
    <property type="evidence" value="ECO:0007669"/>
    <property type="project" value="UniProtKB-UniRule"/>
</dbReference>
<dbReference type="InterPro" id="IPR036769">
    <property type="entry name" value="Ribosomal_uL11_C_sf"/>
</dbReference>
<evidence type="ECO:0000259" key="10">
    <source>
        <dbReference type="Pfam" id="PF00298"/>
    </source>
</evidence>
<feature type="domain" description="Large ribosomal subunit protein uL11 N-terminal" evidence="11">
    <location>
        <begin position="9"/>
        <end position="66"/>
    </location>
</feature>
<dbReference type="InterPro" id="IPR006519">
    <property type="entry name" value="Ribosomal_uL11_bac-typ"/>
</dbReference>
<evidence type="ECO:0000256" key="6">
    <source>
        <dbReference type="ARBA" id="ARBA00023274"/>
    </source>
</evidence>
<dbReference type="InterPro" id="IPR020785">
    <property type="entry name" value="Ribosomal_uL11_CS"/>
</dbReference>
<dbReference type="SUPFAM" id="SSF54747">
    <property type="entry name" value="Ribosomal L11/L12e N-terminal domain"/>
    <property type="match status" value="1"/>
</dbReference>
<dbReference type="PROSITE" id="PS00359">
    <property type="entry name" value="RIBOSOMAL_L11"/>
    <property type="match status" value="1"/>
</dbReference>
<dbReference type="HAMAP" id="MF_00736">
    <property type="entry name" value="Ribosomal_uL11"/>
    <property type="match status" value="1"/>
</dbReference>
<dbReference type="GO" id="GO:0003735">
    <property type="term" value="F:structural constituent of ribosome"/>
    <property type="evidence" value="ECO:0007669"/>
    <property type="project" value="InterPro"/>
</dbReference>
<dbReference type="Proteomes" id="UP000229782">
    <property type="component" value="Unassembled WGS sequence"/>
</dbReference>
<evidence type="ECO:0000259" key="11">
    <source>
        <dbReference type="Pfam" id="PF03946"/>
    </source>
</evidence>
<organism evidence="12 13">
    <name type="scientific">Candidatus Magasanikbacteria bacterium CG11_big_fil_rev_8_21_14_0_20_43_7</name>
    <dbReference type="NCBI Taxonomy" id="1974654"/>
    <lineage>
        <taxon>Bacteria</taxon>
        <taxon>Candidatus Magasanikiibacteriota</taxon>
    </lineage>
</organism>
<dbReference type="InterPro" id="IPR020784">
    <property type="entry name" value="Ribosomal_uL11_N"/>
</dbReference>
<evidence type="ECO:0000256" key="3">
    <source>
        <dbReference type="ARBA" id="ARBA00022730"/>
    </source>
</evidence>
<feature type="domain" description="Large ribosomal subunit protein uL11 C-terminal" evidence="10">
    <location>
        <begin position="71"/>
        <end position="139"/>
    </location>
</feature>
<dbReference type="PANTHER" id="PTHR11661:SF1">
    <property type="entry name" value="LARGE RIBOSOMAL SUBUNIT PROTEIN UL11M"/>
    <property type="match status" value="1"/>
</dbReference>
<evidence type="ECO:0000256" key="1">
    <source>
        <dbReference type="ARBA" id="ARBA00010537"/>
    </source>
</evidence>
<sequence length="141" mass="14963">MAKKLTTQIKLQIIGGAANPAPPVGPALGQHGLNIQDFCTQFNNATADKKGDVVPVIINVYEDRTFDFIMKVAPASALIKKALNLKSGSGNPLKEKVGTITKAQLRDIAEQKMPDLNAHDIDAAMKIIAGTARQMGVTVEG</sequence>
<evidence type="ECO:0000256" key="9">
    <source>
        <dbReference type="RuleBase" id="RU003979"/>
    </source>
</evidence>
<comment type="caution">
    <text evidence="12">The sequence shown here is derived from an EMBL/GenBank/DDBJ whole genome shotgun (WGS) entry which is preliminary data.</text>
</comment>
<keyword evidence="3 7" id="KW-0699">rRNA-binding</keyword>
<protein>
    <recommendedName>
        <fullName evidence="7">Large ribosomal subunit protein uL11</fullName>
    </recommendedName>
</protein>
<reference evidence="12 13" key="1">
    <citation type="submission" date="2017-09" db="EMBL/GenBank/DDBJ databases">
        <title>Depth-based differentiation of microbial function through sediment-hosted aquifers and enrichment of novel symbionts in the deep terrestrial subsurface.</title>
        <authorList>
            <person name="Probst A.J."/>
            <person name="Ladd B."/>
            <person name="Jarett J.K."/>
            <person name="Geller-Mcgrath D.E."/>
            <person name="Sieber C.M."/>
            <person name="Emerson J.B."/>
            <person name="Anantharaman K."/>
            <person name="Thomas B.C."/>
            <person name="Malmstrom R."/>
            <person name="Stieglmeier M."/>
            <person name="Klingl A."/>
            <person name="Woyke T."/>
            <person name="Ryan C.M."/>
            <person name="Banfield J.F."/>
        </authorList>
    </citation>
    <scope>NUCLEOTIDE SEQUENCE [LARGE SCALE GENOMIC DNA]</scope>
    <source>
        <strain evidence="12">CG11_big_fil_rev_8_21_14_0_20_43_7</strain>
    </source>
</reference>
<evidence type="ECO:0000256" key="7">
    <source>
        <dbReference type="HAMAP-Rule" id="MF_00736"/>
    </source>
</evidence>
<dbReference type="AlphaFoldDB" id="A0A2H0N2V9"/>
<evidence type="ECO:0000256" key="4">
    <source>
        <dbReference type="ARBA" id="ARBA00022884"/>
    </source>
</evidence>
<comment type="subunit">
    <text evidence="7">Part of the ribosomal stalk of the 50S ribosomal subunit. Interacts with L10 and the large rRNA to form the base of the stalk. L10 forms an elongated spine to which L12 dimers bind in a sequential fashion forming a multimeric L10(L12)X complex.</text>
</comment>
<dbReference type="GO" id="GO:0006412">
    <property type="term" value="P:translation"/>
    <property type="evidence" value="ECO:0007669"/>
    <property type="project" value="UniProtKB-UniRule"/>
</dbReference>